<dbReference type="STRING" id="1776384.GCA_900086585_01153"/>
<proteinExistence type="inferred from homology"/>
<comment type="function">
    <text evidence="14">Catalyzes the sodium-dependent uptake of extracellular L-proline.</text>
</comment>
<evidence type="ECO:0000256" key="13">
    <source>
        <dbReference type="RuleBase" id="RU362091"/>
    </source>
</evidence>
<accession>A0A415DUH4</accession>
<evidence type="ECO:0000256" key="1">
    <source>
        <dbReference type="ARBA" id="ARBA00004651"/>
    </source>
</evidence>
<dbReference type="RefSeq" id="WP_118336637.1">
    <property type="nucleotide sequence ID" value="NZ_AP025567.1"/>
</dbReference>
<evidence type="ECO:0000256" key="4">
    <source>
        <dbReference type="ARBA" id="ARBA00022475"/>
    </source>
</evidence>
<keyword evidence="6 14" id="KW-0769">Symport</keyword>
<dbReference type="GO" id="GO:0031402">
    <property type="term" value="F:sodium ion binding"/>
    <property type="evidence" value="ECO:0007669"/>
    <property type="project" value="UniProtKB-UniRule"/>
</dbReference>
<dbReference type="InterPro" id="IPR018212">
    <property type="entry name" value="Na/solute_symporter_CS"/>
</dbReference>
<dbReference type="GO" id="GO:0005886">
    <property type="term" value="C:plasma membrane"/>
    <property type="evidence" value="ECO:0007669"/>
    <property type="project" value="UniProtKB-SubCell"/>
</dbReference>
<keyword evidence="16" id="KW-1185">Reference proteome</keyword>
<evidence type="ECO:0000256" key="5">
    <source>
        <dbReference type="ARBA" id="ARBA00022692"/>
    </source>
</evidence>
<dbReference type="OrthoDB" id="9810181at2"/>
<feature type="transmembrane region" description="Helical" evidence="14">
    <location>
        <begin position="326"/>
        <end position="351"/>
    </location>
</feature>
<dbReference type="GO" id="GO:0005298">
    <property type="term" value="F:proline:sodium symporter activity"/>
    <property type="evidence" value="ECO:0007669"/>
    <property type="project" value="UniProtKB-UniRule"/>
</dbReference>
<evidence type="ECO:0000313" key="16">
    <source>
        <dbReference type="Proteomes" id="UP000284841"/>
    </source>
</evidence>
<keyword evidence="14" id="KW-0029">Amino-acid transport</keyword>
<feature type="transmembrane region" description="Helical" evidence="14">
    <location>
        <begin position="196"/>
        <end position="216"/>
    </location>
</feature>
<feature type="transmembrane region" description="Helical" evidence="14">
    <location>
        <begin position="417"/>
        <end position="436"/>
    </location>
</feature>
<evidence type="ECO:0000256" key="9">
    <source>
        <dbReference type="ARBA" id="ARBA00023065"/>
    </source>
</evidence>
<feature type="transmembrane region" description="Helical" evidence="14">
    <location>
        <begin position="251"/>
        <end position="271"/>
    </location>
</feature>
<dbReference type="PANTHER" id="PTHR48086">
    <property type="entry name" value="SODIUM/PROLINE SYMPORTER-RELATED"/>
    <property type="match status" value="1"/>
</dbReference>
<keyword evidence="3 14" id="KW-0813">Transport</keyword>
<feature type="transmembrane region" description="Helical" evidence="14">
    <location>
        <begin position="124"/>
        <end position="141"/>
    </location>
</feature>
<reference evidence="15 16" key="1">
    <citation type="submission" date="2018-08" db="EMBL/GenBank/DDBJ databases">
        <title>A genome reference for cultivated species of the human gut microbiota.</title>
        <authorList>
            <person name="Zou Y."/>
            <person name="Xue W."/>
            <person name="Luo G."/>
        </authorList>
    </citation>
    <scope>NUCLEOTIDE SEQUENCE [LARGE SCALE GENOMIC DNA]</scope>
    <source>
        <strain evidence="15 16">AM07-24</strain>
    </source>
</reference>
<evidence type="ECO:0000256" key="8">
    <source>
        <dbReference type="ARBA" id="ARBA00023053"/>
    </source>
</evidence>
<protein>
    <recommendedName>
        <fullName evidence="14">Sodium/proline symporter</fullName>
    </recommendedName>
    <alternativeName>
        <fullName evidence="14">Proline permease</fullName>
    </alternativeName>
</protein>
<dbReference type="PANTHER" id="PTHR48086:SF3">
    <property type="entry name" value="SODIUM_PROLINE SYMPORTER"/>
    <property type="match status" value="1"/>
</dbReference>
<name>A0A415DUH4_9FIRM</name>
<evidence type="ECO:0000313" key="15">
    <source>
        <dbReference type="EMBL" id="RHJ83675.1"/>
    </source>
</evidence>
<keyword evidence="5 14" id="KW-0812">Transmembrane</keyword>
<feature type="transmembrane region" description="Helical" evidence="14">
    <location>
        <begin position="283"/>
        <end position="306"/>
    </location>
</feature>
<feature type="transmembrane region" description="Helical" evidence="14">
    <location>
        <begin position="161"/>
        <end position="184"/>
    </location>
</feature>
<dbReference type="AlphaFoldDB" id="A0A415DUH4"/>
<feature type="transmembrane region" description="Helical" evidence="14">
    <location>
        <begin position="387"/>
        <end position="405"/>
    </location>
</feature>
<keyword evidence="11 14" id="KW-0739">Sodium transport</keyword>
<comment type="subcellular location">
    <subcellularLocation>
        <location evidence="1 14">Cell membrane</location>
        <topology evidence="1 14">Multi-pass membrane protein</topology>
    </subcellularLocation>
</comment>
<evidence type="ECO:0000256" key="6">
    <source>
        <dbReference type="ARBA" id="ARBA00022847"/>
    </source>
</evidence>
<dbReference type="CDD" id="cd11475">
    <property type="entry name" value="SLC5sbd_PutP"/>
    <property type="match status" value="1"/>
</dbReference>
<evidence type="ECO:0000256" key="7">
    <source>
        <dbReference type="ARBA" id="ARBA00022989"/>
    </source>
</evidence>
<dbReference type="InterPro" id="IPR050277">
    <property type="entry name" value="Sodium:Solute_Symporter"/>
</dbReference>
<dbReference type="PROSITE" id="PS00457">
    <property type="entry name" value="NA_SOLUT_SYMP_2"/>
    <property type="match status" value="1"/>
</dbReference>
<dbReference type="GO" id="GO:0015824">
    <property type="term" value="P:proline transport"/>
    <property type="evidence" value="ECO:0007669"/>
    <property type="project" value="UniProtKB-UniRule"/>
</dbReference>
<dbReference type="InterPro" id="IPR011851">
    <property type="entry name" value="Na/Pro_symporter"/>
</dbReference>
<evidence type="ECO:0000256" key="12">
    <source>
        <dbReference type="ARBA" id="ARBA00033708"/>
    </source>
</evidence>
<comment type="caution">
    <text evidence="15">The sequence shown here is derived from an EMBL/GenBank/DDBJ whole genome shotgun (WGS) entry which is preliminary data.</text>
</comment>
<gene>
    <name evidence="15" type="ORF">DW099_18295</name>
</gene>
<evidence type="ECO:0000256" key="10">
    <source>
        <dbReference type="ARBA" id="ARBA00023136"/>
    </source>
</evidence>
<dbReference type="PROSITE" id="PS50283">
    <property type="entry name" value="NA_SOLUT_SYMP_3"/>
    <property type="match status" value="1"/>
</dbReference>
<keyword evidence="9 14" id="KW-0406">Ion transport</keyword>
<organism evidence="15 16">
    <name type="scientific">Emergencia timonensis</name>
    <dbReference type="NCBI Taxonomy" id="1776384"/>
    <lineage>
        <taxon>Bacteria</taxon>
        <taxon>Bacillati</taxon>
        <taxon>Bacillota</taxon>
        <taxon>Clostridia</taxon>
        <taxon>Peptostreptococcales</taxon>
        <taxon>Anaerovoracaceae</taxon>
        <taxon>Emergencia</taxon>
    </lineage>
</organism>
<dbReference type="NCBIfam" id="TIGR00813">
    <property type="entry name" value="sss"/>
    <property type="match status" value="1"/>
</dbReference>
<feature type="transmembrane region" description="Helical" evidence="14">
    <location>
        <begin position="7"/>
        <end position="26"/>
    </location>
</feature>
<dbReference type="PROSITE" id="PS00456">
    <property type="entry name" value="NA_SOLUT_SYMP_1"/>
    <property type="match status" value="1"/>
</dbReference>
<keyword evidence="4 14" id="KW-1003">Cell membrane</keyword>
<comment type="catalytic activity">
    <reaction evidence="12">
        <text>L-proline(in) + Na(+)(in) = L-proline(out) + Na(+)(out)</text>
        <dbReference type="Rhea" id="RHEA:28967"/>
        <dbReference type="ChEBI" id="CHEBI:29101"/>
        <dbReference type="ChEBI" id="CHEBI:60039"/>
    </reaction>
</comment>
<feature type="transmembrane region" description="Helical" evidence="14">
    <location>
        <begin position="474"/>
        <end position="493"/>
    </location>
</feature>
<keyword evidence="7 14" id="KW-1133">Transmembrane helix</keyword>
<dbReference type="InterPro" id="IPR001734">
    <property type="entry name" value="Na/solute_symporter"/>
</dbReference>
<comment type="similarity">
    <text evidence="2 13">Belongs to the sodium:solute symporter (SSF) (TC 2.A.21) family.</text>
</comment>
<feature type="transmembrane region" description="Helical" evidence="14">
    <location>
        <begin position="443"/>
        <end position="462"/>
    </location>
</feature>
<dbReference type="Pfam" id="PF00474">
    <property type="entry name" value="SSF"/>
    <property type="match status" value="1"/>
</dbReference>
<dbReference type="Gene3D" id="1.20.1730.10">
    <property type="entry name" value="Sodium/glucose cotransporter"/>
    <property type="match status" value="1"/>
</dbReference>
<evidence type="ECO:0000256" key="11">
    <source>
        <dbReference type="ARBA" id="ARBA00023201"/>
    </source>
</evidence>
<dbReference type="EMBL" id="QRMS01000008">
    <property type="protein sequence ID" value="RHJ83675.1"/>
    <property type="molecule type" value="Genomic_DNA"/>
</dbReference>
<feature type="transmembrane region" description="Helical" evidence="14">
    <location>
        <begin position="68"/>
        <end position="94"/>
    </location>
</feature>
<dbReference type="Proteomes" id="UP000284841">
    <property type="component" value="Unassembled WGS sequence"/>
</dbReference>
<evidence type="ECO:0000256" key="2">
    <source>
        <dbReference type="ARBA" id="ARBA00006434"/>
    </source>
</evidence>
<keyword evidence="8 14" id="KW-0915">Sodium</keyword>
<evidence type="ECO:0000256" key="3">
    <source>
        <dbReference type="ARBA" id="ARBA00022448"/>
    </source>
</evidence>
<dbReference type="InterPro" id="IPR038377">
    <property type="entry name" value="Na/Glc_symporter_sf"/>
</dbReference>
<keyword evidence="10 14" id="KW-0472">Membrane</keyword>
<evidence type="ECO:0000256" key="14">
    <source>
        <dbReference type="RuleBase" id="RU366012"/>
    </source>
</evidence>
<sequence>MNTSQVCITIAIVVYLLFVLGVGVYFSKKNNNVGDFYLGGRKLGPFVTAMSAEASDMSSWLLMGLPGVAYLTGIADAAWTAIGLALGTYINWLIVAKRIRTYSHHIDAITIPDFFSKRYHDEKNVLNAIAAVIIILFFIPYTASGFAACGKLFGSLFGVDYFWAMVISAIVIVGYTTLGGFLAASTTDLIQSIVMSIALIVVLGFGINAAGGWSAVVDNASALPGYLNLSQTYDPASGSASPYGLLSKCSMLAWGLGYFGMPHILLRFMAIEDKEKLKLSRRIATIWVLISLAVAITIGVVGYGMTQAGAVEYLDGSNAETIIVRIAGLISQHGALAALVAGVILAGILAATMSTSDSQLLAASSSVSQNIFRDFLKINMSEKKSMLTARCTVIAISVIAVLFASNPDSSVFEIVSFAWAGFGATFGPVMLCALFWKRSNKQGAIAGMVIGAVMIFVWKYAVKPLGGAFGIYELLPAFLVALAVNIIVSLLTTPPEKEVGQEYEAYALEMRK</sequence>